<keyword evidence="5" id="KW-0732">Signal</keyword>
<dbReference type="EMBL" id="JBBNFP010000001">
    <property type="protein sequence ID" value="MEQ2485478.1"/>
    <property type="molecule type" value="Genomic_DNA"/>
</dbReference>
<evidence type="ECO:0000313" key="7">
    <source>
        <dbReference type="Proteomes" id="UP001487296"/>
    </source>
</evidence>
<feature type="compositionally biased region" description="Pro residues" evidence="4">
    <location>
        <begin position="292"/>
        <end position="301"/>
    </location>
</feature>
<keyword evidence="7" id="KW-1185">Reference proteome</keyword>
<sequence>MKRHYALLLVALMALTAGTAHAITREQLAQYASSLKGKKKAELKTALYQLMNNGKRVLSYGSGNAGTWWGFYVTDRDPETNQVINRYSSDVFYFGKRGEAPGGMNIEHSFPKSWWGGTQNQAYKDLYNLYPSASKANGEKANYPMDVVTDATSEEVGYDKVGKGRSTDKAWEPGDRYKGDFARGYMYMAVTYSNLTYVKTGLQTMEDNASGYPGMKTWATTLYRQWSKQDKVDSLEVARNNAVWGIQNNRNLFVDYPNLAEYVWGDSVDVAFNPANAMTTATDDNRYGSFNPPTPPTPPTPDDSTEVAVGYVFAKLQGTLPTAGKRYLMVAGTGSGLYAAKPVALANGKKFGYLYTEGVMDEDGKIQLTSDNDAYTFEEANGGFYIKDSQGRYYYQEGTYSSFTPTTSLADADVWHATANADGTYAIKATDSGNIIMYSGQFKSFGNYAANKQDGNLLPYLYEERKETAGIEAPSLTTAVGNPAVYTLQGVRVGKPTQPGVYIRGGKKFVVK</sequence>
<keyword evidence="6" id="KW-0255">Endonuclease</keyword>
<dbReference type="PANTHER" id="PTHR33607:SF2">
    <property type="entry name" value="ENDONUCLEASE-1"/>
    <property type="match status" value="1"/>
</dbReference>
<keyword evidence="3" id="KW-0378">Hydrolase</keyword>
<evidence type="ECO:0000256" key="2">
    <source>
        <dbReference type="ARBA" id="ARBA00022722"/>
    </source>
</evidence>
<name>A0ABV1FM58_9BACT</name>
<reference evidence="6 7" key="1">
    <citation type="submission" date="2024-04" db="EMBL/GenBank/DDBJ databases">
        <title>Human intestinal bacterial collection.</title>
        <authorList>
            <person name="Pauvert C."/>
            <person name="Hitch T.C.A."/>
            <person name="Clavel T."/>
        </authorList>
    </citation>
    <scope>NUCLEOTIDE SEQUENCE [LARGE SCALE GENOMIC DNA]</scope>
    <source>
        <strain evidence="6 7">CLA-AA-H145</strain>
    </source>
</reference>
<organism evidence="6 7">
    <name type="scientific">Hallella faecis</name>
    <dbReference type="NCBI Taxonomy" id="2841596"/>
    <lineage>
        <taxon>Bacteria</taxon>
        <taxon>Pseudomonadati</taxon>
        <taxon>Bacteroidota</taxon>
        <taxon>Bacteroidia</taxon>
        <taxon>Bacteroidales</taxon>
        <taxon>Prevotellaceae</taxon>
        <taxon>Hallella</taxon>
    </lineage>
</organism>
<dbReference type="PANTHER" id="PTHR33607">
    <property type="entry name" value="ENDONUCLEASE-1"/>
    <property type="match status" value="1"/>
</dbReference>
<gene>
    <name evidence="6" type="ORF">AAAT34_00240</name>
</gene>
<feature type="region of interest" description="Disordered" evidence="4">
    <location>
        <begin position="283"/>
        <end position="304"/>
    </location>
</feature>
<evidence type="ECO:0000256" key="4">
    <source>
        <dbReference type="SAM" id="MobiDB-lite"/>
    </source>
</evidence>
<evidence type="ECO:0000256" key="1">
    <source>
        <dbReference type="ARBA" id="ARBA00006429"/>
    </source>
</evidence>
<dbReference type="GO" id="GO:0004519">
    <property type="term" value="F:endonuclease activity"/>
    <property type="evidence" value="ECO:0007669"/>
    <property type="project" value="UniProtKB-KW"/>
</dbReference>
<dbReference type="InterPro" id="IPR007346">
    <property type="entry name" value="Endonuclease-I"/>
</dbReference>
<evidence type="ECO:0000256" key="5">
    <source>
        <dbReference type="SAM" id="SignalP"/>
    </source>
</evidence>
<accession>A0ABV1FM58</accession>
<feature type="chain" id="PRO_5046788972" evidence="5">
    <location>
        <begin position="23"/>
        <end position="512"/>
    </location>
</feature>
<proteinExistence type="inferred from homology"/>
<keyword evidence="2" id="KW-0540">Nuclease</keyword>
<evidence type="ECO:0000256" key="3">
    <source>
        <dbReference type="ARBA" id="ARBA00022801"/>
    </source>
</evidence>
<dbReference type="Pfam" id="PF04231">
    <property type="entry name" value="Endonuclease_1"/>
    <property type="match status" value="1"/>
</dbReference>
<dbReference type="Proteomes" id="UP001487296">
    <property type="component" value="Unassembled WGS sequence"/>
</dbReference>
<dbReference type="RefSeq" id="WP_215759072.1">
    <property type="nucleotide sequence ID" value="NZ_JAHKBE010000006.1"/>
</dbReference>
<dbReference type="InterPro" id="IPR044925">
    <property type="entry name" value="His-Me_finger_sf"/>
</dbReference>
<dbReference type="SUPFAM" id="SSF54060">
    <property type="entry name" value="His-Me finger endonucleases"/>
    <property type="match status" value="1"/>
</dbReference>
<comment type="similarity">
    <text evidence="1">Belongs to the EndA/NucM nuclease family.</text>
</comment>
<comment type="caution">
    <text evidence="6">The sequence shown here is derived from an EMBL/GenBank/DDBJ whole genome shotgun (WGS) entry which is preliminary data.</text>
</comment>
<evidence type="ECO:0000313" key="6">
    <source>
        <dbReference type="EMBL" id="MEQ2485478.1"/>
    </source>
</evidence>
<feature type="signal peptide" evidence="5">
    <location>
        <begin position="1"/>
        <end position="22"/>
    </location>
</feature>
<protein>
    <submittedName>
        <fullName evidence="6">Endonuclease</fullName>
    </submittedName>
</protein>